<gene>
    <name evidence="9" type="ORF">DHW61_17095</name>
</gene>
<dbReference type="Gene3D" id="1.10.3720.10">
    <property type="entry name" value="MetI-like"/>
    <property type="match status" value="1"/>
</dbReference>
<dbReference type="GO" id="GO:0055085">
    <property type="term" value="P:transmembrane transport"/>
    <property type="evidence" value="ECO:0007669"/>
    <property type="project" value="InterPro"/>
</dbReference>
<comment type="similarity">
    <text evidence="7">Belongs to the binding-protein-dependent transport system permease family.</text>
</comment>
<evidence type="ECO:0000256" key="7">
    <source>
        <dbReference type="RuleBase" id="RU363032"/>
    </source>
</evidence>
<evidence type="ECO:0000256" key="4">
    <source>
        <dbReference type="ARBA" id="ARBA00022692"/>
    </source>
</evidence>
<keyword evidence="6 7" id="KW-0472">Membrane</keyword>
<evidence type="ECO:0000313" key="9">
    <source>
        <dbReference type="EMBL" id="HCL04098.1"/>
    </source>
</evidence>
<dbReference type="PANTHER" id="PTHR30193:SF41">
    <property type="entry name" value="DIACETYLCHITOBIOSE UPTAKE SYSTEM PERMEASE PROTEIN NGCF"/>
    <property type="match status" value="1"/>
</dbReference>
<keyword evidence="5 7" id="KW-1133">Transmembrane helix</keyword>
<comment type="caution">
    <text evidence="9">The sequence shown here is derived from an EMBL/GenBank/DDBJ whole genome shotgun (WGS) entry which is preliminary data.</text>
</comment>
<dbReference type="Pfam" id="PF00528">
    <property type="entry name" value="BPD_transp_1"/>
    <property type="match status" value="1"/>
</dbReference>
<feature type="transmembrane region" description="Helical" evidence="7">
    <location>
        <begin position="20"/>
        <end position="38"/>
    </location>
</feature>
<sequence>MKNRNRTKKAKFTKQDLFGWCILLPGILLFSFFVWVPLLTSVKLSFFSTKGFQTQEFVGFQNYINVFRHPDFLAALKNTFVYIGWSLIIGFFTPIIVAILVSDTVLFKGFFRAAIYFPAMIPGLASTLIATFFFLGSKSGVMNILASKLGLQPQVWLSHPTWTIPIIIILCTWRGFGGTSLIYMANISGISSELYEAAAIDGAGYFRRVRHIIVPSVMPLAKTLLILQVISVFQILYEPLIMTNGGPNNASISIMQLVYRYAFEKFDYASASALSVIICLILIVISALYNRATKKKED</sequence>
<feature type="transmembrane region" description="Helical" evidence="7">
    <location>
        <begin position="217"/>
        <end position="237"/>
    </location>
</feature>
<name>A0A3D2XCN3_9FIRM</name>
<dbReference type="PROSITE" id="PS50928">
    <property type="entry name" value="ABC_TM1"/>
    <property type="match status" value="1"/>
</dbReference>
<dbReference type="Proteomes" id="UP000262969">
    <property type="component" value="Unassembled WGS sequence"/>
</dbReference>
<proteinExistence type="inferred from homology"/>
<evidence type="ECO:0000256" key="3">
    <source>
        <dbReference type="ARBA" id="ARBA00022475"/>
    </source>
</evidence>
<feature type="transmembrane region" description="Helical" evidence="7">
    <location>
        <begin position="113"/>
        <end position="135"/>
    </location>
</feature>
<organism evidence="9 10">
    <name type="scientific">Lachnoclostridium phytofermentans</name>
    <dbReference type="NCBI Taxonomy" id="66219"/>
    <lineage>
        <taxon>Bacteria</taxon>
        <taxon>Bacillati</taxon>
        <taxon>Bacillota</taxon>
        <taxon>Clostridia</taxon>
        <taxon>Lachnospirales</taxon>
        <taxon>Lachnospiraceae</taxon>
    </lineage>
</organism>
<dbReference type="AlphaFoldDB" id="A0A3D2XCN3"/>
<evidence type="ECO:0000256" key="6">
    <source>
        <dbReference type="ARBA" id="ARBA00023136"/>
    </source>
</evidence>
<dbReference type="InterPro" id="IPR035906">
    <property type="entry name" value="MetI-like_sf"/>
</dbReference>
<evidence type="ECO:0000259" key="8">
    <source>
        <dbReference type="PROSITE" id="PS50928"/>
    </source>
</evidence>
<evidence type="ECO:0000256" key="1">
    <source>
        <dbReference type="ARBA" id="ARBA00004651"/>
    </source>
</evidence>
<evidence type="ECO:0000256" key="5">
    <source>
        <dbReference type="ARBA" id="ARBA00022989"/>
    </source>
</evidence>
<dbReference type="SUPFAM" id="SSF161098">
    <property type="entry name" value="MetI-like"/>
    <property type="match status" value="1"/>
</dbReference>
<feature type="transmembrane region" description="Helical" evidence="7">
    <location>
        <begin position="155"/>
        <end position="176"/>
    </location>
</feature>
<dbReference type="CDD" id="cd06261">
    <property type="entry name" value="TM_PBP2"/>
    <property type="match status" value="1"/>
</dbReference>
<protein>
    <submittedName>
        <fullName evidence="9">Sugar ABC transporter permease</fullName>
    </submittedName>
</protein>
<evidence type="ECO:0000313" key="10">
    <source>
        <dbReference type="Proteomes" id="UP000262969"/>
    </source>
</evidence>
<keyword evidence="3" id="KW-1003">Cell membrane</keyword>
<feature type="transmembrane region" description="Helical" evidence="7">
    <location>
        <begin position="80"/>
        <end position="101"/>
    </location>
</feature>
<dbReference type="GO" id="GO:0005886">
    <property type="term" value="C:plasma membrane"/>
    <property type="evidence" value="ECO:0007669"/>
    <property type="project" value="UniProtKB-SubCell"/>
</dbReference>
<feature type="domain" description="ABC transmembrane type-1" evidence="8">
    <location>
        <begin position="76"/>
        <end position="289"/>
    </location>
</feature>
<dbReference type="EMBL" id="DPVV01000557">
    <property type="protein sequence ID" value="HCL04098.1"/>
    <property type="molecule type" value="Genomic_DNA"/>
</dbReference>
<feature type="transmembrane region" description="Helical" evidence="7">
    <location>
        <begin position="268"/>
        <end position="289"/>
    </location>
</feature>
<keyword evidence="4 7" id="KW-0812">Transmembrane</keyword>
<keyword evidence="2 7" id="KW-0813">Transport</keyword>
<dbReference type="PANTHER" id="PTHR30193">
    <property type="entry name" value="ABC TRANSPORTER PERMEASE PROTEIN"/>
    <property type="match status" value="1"/>
</dbReference>
<comment type="subcellular location">
    <subcellularLocation>
        <location evidence="1 7">Cell membrane</location>
        <topology evidence="1 7">Multi-pass membrane protein</topology>
    </subcellularLocation>
</comment>
<evidence type="ECO:0000256" key="2">
    <source>
        <dbReference type="ARBA" id="ARBA00022448"/>
    </source>
</evidence>
<dbReference type="InterPro" id="IPR000515">
    <property type="entry name" value="MetI-like"/>
</dbReference>
<reference evidence="9 10" key="1">
    <citation type="journal article" date="2018" name="Nat. Biotechnol.">
        <title>A standardized bacterial taxonomy based on genome phylogeny substantially revises the tree of life.</title>
        <authorList>
            <person name="Parks D.H."/>
            <person name="Chuvochina M."/>
            <person name="Waite D.W."/>
            <person name="Rinke C."/>
            <person name="Skarshewski A."/>
            <person name="Chaumeil P.A."/>
            <person name="Hugenholtz P."/>
        </authorList>
    </citation>
    <scope>NUCLEOTIDE SEQUENCE [LARGE SCALE GENOMIC DNA]</scope>
    <source>
        <strain evidence="9">UBA11728</strain>
    </source>
</reference>
<accession>A0A3D2XCN3</accession>
<dbReference type="InterPro" id="IPR051393">
    <property type="entry name" value="ABC_transporter_permease"/>
</dbReference>